<evidence type="ECO:0000259" key="2">
    <source>
        <dbReference type="Pfam" id="PF06742"/>
    </source>
</evidence>
<dbReference type="SUPFAM" id="SSF160935">
    <property type="entry name" value="VPA0735-like"/>
    <property type="match status" value="1"/>
</dbReference>
<dbReference type="RefSeq" id="WP_090194193.1">
    <property type="nucleotide sequence ID" value="NZ_LT629785.1"/>
</dbReference>
<keyword evidence="5" id="KW-1185">Reference proteome</keyword>
<feature type="signal peptide" evidence="1">
    <location>
        <begin position="1"/>
        <end position="28"/>
    </location>
</feature>
<gene>
    <name evidence="4" type="ORF">SAMN05216296_1726</name>
</gene>
<dbReference type="Gene3D" id="2.60.120.600">
    <property type="entry name" value="Domain of unknown function DUF1214, C-terminal domain"/>
    <property type="match status" value="1"/>
</dbReference>
<organism evidence="4 5">
    <name type="scientific">Pseudomonas pohangensis</name>
    <dbReference type="NCBI Taxonomy" id="364197"/>
    <lineage>
        <taxon>Bacteria</taxon>
        <taxon>Pseudomonadati</taxon>
        <taxon>Pseudomonadota</taxon>
        <taxon>Gammaproteobacteria</taxon>
        <taxon>Pseudomonadales</taxon>
        <taxon>Pseudomonadaceae</taxon>
        <taxon>Pseudomonas</taxon>
    </lineage>
</organism>
<dbReference type="InterPro" id="IPR010621">
    <property type="entry name" value="DUF1214"/>
</dbReference>
<feature type="chain" id="PRO_5009274117" evidence="1">
    <location>
        <begin position="29"/>
        <end position="500"/>
    </location>
</feature>
<accession>A0A1H2FPN0</accession>
<feature type="domain" description="DUF1254" evidence="3">
    <location>
        <begin position="94"/>
        <end position="218"/>
    </location>
</feature>
<name>A0A1H2FPN0_9PSED</name>
<proteinExistence type="predicted"/>
<dbReference type="OrthoDB" id="9777345at2"/>
<dbReference type="PANTHER" id="PTHR36509:SF2">
    <property type="entry name" value="BLL3101 PROTEIN"/>
    <property type="match status" value="1"/>
</dbReference>
<dbReference type="PROSITE" id="PS51257">
    <property type="entry name" value="PROKAR_LIPOPROTEIN"/>
    <property type="match status" value="1"/>
</dbReference>
<sequence length="500" mass="54759">MLVRKKSPLAHRMVLGAAIAALSCIAVTQPNVARADATTQYSPDQVKGIQAWARSLAVQAGTFCASPVGMYNLRQGIATGANPKAKPNHIWRMPNISTPKLAKESGYVTPNVNTIYGFGFMDLEAEPIILKTPDSNGRYYIVQLVSMYDDTFAYGAGKEVGYKGGTYALVGPGWKGTLPNGVKRIDAPTRWVTVQPRVHVKNQDDLAGAQKVLEGITVQGLAEYEGKPAPKAPTYDYAEPKLKPNVASSLLLFDDPLQFWSICVDAMNENPPRKDMISAVLPQYKYLGIELGKPWKSENVLNSIFLEEMKKVGAEIGPMIADLPYLIGPNGNGWIVTPYNFGSPGPDYLTAAVHSVLGLTANNSDEAFYIWSQYDENQKQLDGNNKYAMTFPATFPYTKVVPPGFWSVTMYDLNSKLTVENPINRYVLGSDDDLKKGADGSITIYLQSTSPGKDKESNWLPTPKGPFYMLIRNYAPAEEAMKALQDPSSGKILPKVVPVK</sequence>
<dbReference type="PANTHER" id="PTHR36509">
    <property type="entry name" value="BLL3101 PROTEIN"/>
    <property type="match status" value="1"/>
</dbReference>
<dbReference type="InterPro" id="IPR037050">
    <property type="entry name" value="DUF1254_sf"/>
</dbReference>
<dbReference type="Pfam" id="PF06863">
    <property type="entry name" value="DUF1254"/>
    <property type="match status" value="1"/>
</dbReference>
<dbReference type="Gene3D" id="2.60.40.1610">
    <property type="entry name" value="Domain of unknown function DUF1254"/>
    <property type="match status" value="1"/>
</dbReference>
<evidence type="ECO:0000313" key="5">
    <source>
        <dbReference type="Proteomes" id="UP000243232"/>
    </source>
</evidence>
<dbReference type="STRING" id="364197.SAMN05216296_1726"/>
<reference evidence="5" key="1">
    <citation type="submission" date="2016-10" db="EMBL/GenBank/DDBJ databases">
        <authorList>
            <person name="Varghese N."/>
            <person name="Submissions S."/>
        </authorList>
    </citation>
    <scope>NUCLEOTIDE SEQUENCE [LARGE SCALE GENOMIC DNA]</scope>
    <source>
        <strain evidence="5">DSM 17875</strain>
    </source>
</reference>
<feature type="domain" description="DUF1214" evidence="2">
    <location>
        <begin position="366"/>
        <end position="477"/>
    </location>
</feature>
<dbReference type="InterPro" id="IPR037049">
    <property type="entry name" value="DUF1214_C_sf"/>
</dbReference>
<dbReference type="AlphaFoldDB" id="A0A1H2FPN0"/>
<dbReference type="InterPro" id="IPR010679">
    <property type="entry name" value="DUF1254"/>
</dbReference>
<evidence type="ECO:0000259" key="3">
    <source>
        <dbReference type="Pfam" id="PF06863"/>
    </source>
</evidence>
<keyword evidence="1" id="KW-0732">Signal</keyword>
<dbReference type="EMBL" id="LT629785">
    <property type="protein sequence ID" value="SDU09289.1"/>
    <property type="molecule type" value="Genomic_DNA"/>
</dbReference>
<evidence type="ECO:0000313" key="4">
    <source>
        <dbReference type="EMBL" id="SDU09289.1"/>
    </source>
</evidence>
<dbReference type="Proteomes" id="UP000243232">
    <property type="component" value="Chromosome I"/>
</dbReference>
<protein>
    <submittedName>
        <fullName evidence="4">Uncharacterized conserved protein</fullName>
    </submittedName>
</protein>
<dbReference type="Pfam" id="PF06742">
    <property type="entry name" value="DUF1214"/>
    <property type="match status" value="1"/>
</dbReference>
<evidence type="ECO:0000256" key="1">
    <source>
        <dbReference type="SAM" id="SignalP"/>
    </source>
</evidence>